<dbReference type="AlphaFoldDB" id="A0A165WHP1"/>
<evidence type="ECO:0000313" key="2">
    <source>
        <dbReference type="Proteomes" id="UP000076798"/>
    </source>
</evidence>
<sequence>ETPPIQLVVSASPDLIRSFISGYQKDPAFKEKWTRKPRSLDPWYPGQCYYRDQQGLLFFRDADFLPKLCVPRSMRAQLLRHHHESPYISAHAG</sequence>
<dbReference type="OrthoDB" id="3245961at2759"/>
<organism evidence="1 2">
    <name type="scientific">Sistotremastrum suecicum HHB10207 ss-3</name>
    <dbReference type="NCBI Taxonomy" id="1314776"/>
    <lineage>
        <taxon>Eukaryota</taxon>
        <taxon>Fungi</taxon>
        <taxon>Dikarya</taxon>
        <taxon>Basidiomycota</taxon>
        <taxon>Agaricomycotina</taxon>
        <taxon>Agaricomycetes</taxon>
        <taxon>Sistotremastrales</taxon>
        <taxon>Sistotremastraceae</taxon>
        <taxon>Sistotremastrum</taxon>
    </lineage>
</organism>
<name>A0A165WHP1_9AGAM</name>
<protein>
    <submittedName>
        <fullName evidence="1">Uncharacterized protein</fullName>
    </submittedName>
</protein>
<accession>A0A165WHP1</accession>
<dbReference type="EMBL" id="KV428788">
    <property type="protein sequence ID" value="KZT31163.1"/>
    <property type="molecule type" value="Genomic_DNA"/>
</dbReference>
<keyword evidence="2" id="KW-1185">Reference proteome</keyword>
<feature type="non-terminal residue" evidence="1">
    <location>
        <position position="93"/>
    </location>
</feature>
<reference evidence="1 2" key="1">
    <citation type="journal article" date="2016" name="Mol. Biol. Evol.">
        <title>Comparative Genomics of Early-Diverging Mushroom-Forming Fungi Provides Insights into the Origins of Lignocellulose Decay Capabilities.</title>
        <authorList>
            <person name="Nagy L.G."/>
            <person name="Riley R."/>
            <person name="Tritt A."/>
            <person name="Adam C."/>
            <person name="Daum C."/>
            <person name="Floudas D."/>
            <person name="Sun H."/>
            <person name="Yadav J.S."/>
            <person name="Pangilinan J."/>
            <person name="Larsson K.H."/>
            <person name="Matsuura K."/>
            <person name="Barry K."/>
            <person name="Labutti K."/>
            <person name="Kuo R."/>
            <person name="Ohm R.A."/>
            <person name="Bhattacharya S.S."/>
            <person name="Shirouzu T."/>
            <person name="Yoshinaga Y."/>
            <person name="Martin F.M."/>
            <person name="Grigoriev I.V."/>
            <person name="Hibbett D.S."/>
        </authorList>
    </citation>
    <scope>NUCLEOTIDE SEQUENCE [LARGE SCALE GENOMIC DNA]</scope>
    <source>
        <strain evidence="1 2">HHB10207 ss-3</strain>
    </source>
</reference>
<dbReference type="Proteomes" id="UP000076798">
    <property type="component" value="Unassembled WGS sequence"/>
</dbReference>
<evidence type="ECO:0000313" key="1">
    <source>
        <dbReference type="EMBL" id="KZT31163.1"/>
    </source>
</evidence>
<gene>
    <name evidence="1" type="ORF">SISSUDRAFT_975703</name>
</gene>
<dbReference type="STRING" id="1314776.A0A165WHP1"/>
<feature type="non-terminal residue" evidence="1">
    <location>
        <position position="1"/>
    </location>
</feature>
<proteinExistence type="predicted"/>